<accession>A0A445B689</accession>
<name>A0A445B689_ARAHY</name>
<feature type="region of interest" description="Disordered" evidence="2">
    <location>
        <begin position="433"/>
        <end position="464"/>
    </location>
</feature>
<protein>
    <submittedName>
        <fullName evidence="3">Uncharacterized protein</fullName>
    </submittedName>
</protein>
<proteinExistence type="predicted"/>
<evidence type="ECO:0000313" key="3">
    <source>
        <dbReference type="EMBL" id="RYR34178.1"/>
    </source>
</evidence>
<reference evidence="3 4" key="1">
    <citation type="submission" date="2019-01" db="EMBL/GenBank/DDBJ databases">
        <title>Sequencing of cultivated peanut Arachis hypogaea provides insights into genome evolution and oil improvement.</title>
        <authorList>
            <person name="Chen X."/>
        </authorList>
    </citation>
    <scope>NUCLEOTIDE SEQUENCE [LARGE SCALE GENOMIC DNA]</scope>
    <source>
        <strain evidence="4">cv. Fuhuasheng</strain>
        <tissue evidence="3">Leaves</tissue>
    </source>
</reference>
<feature type="coiled-coil region" evidence="1">
    <location>
        <begin position="392"/>
        <end position="419"/>
    </location>
</feature>
<comment type="caution">
    <text evidence="3">The sequence shown here is derived from an EMBL/GenBank/DDBJ whole genome shotgun (WGS) entry which is preliminary data.</text>
</comment>
<feature type="compositionally biased region" description="Polar residues" evidence="2">
    <location>
        <begin position="442"/>
        <end position="457"/>
    </location>
</feature>
<evidence type="ECO:0000256" key="2">
    <source>
        <dbReference type="SAM" id="MobiDB-lite"/>
    </source>
</evidence>
<keyword evidence="1" id="KW-0175">Coiled coil</keyword>
<evidence type="ECO:0000256" key="1">
    <source>
        <dbReference type="SAM" id="Coils"/>
    </source>
</evidence>
<gene>
    <name evidence="3" type="ORF">Ahy_A10g048918</name>
</gene>
<dbReference type="EMBL" id="SDMP01000010">
    <property type="protein sequence ID" value="RYR34178.1"/>
    <property type="molecule type" value="Genomic_DNA"/>
</dbReference>
<sequence length="464" mass="53237">MSSHCYKVGIPRKQWYNITRESSKDVRTNAETEETTVGSMTRGAQISCEQPCDRAPLVSSLANRAPASCINELFCAPHNNKRLAPSSTADDPQTPTDGIETRHHDEVADHQLEDEDYNLEADEVSSFDDHIDDLFAAQEVEGQNNDEKCKDTDYWNVTINEDGMRKRSKLSVKEAITLPSNTKIILPFNKEFWKLVNKAKKEYAYDMIKRVFYYEDDAGGKIKHGIMQRIGKKWKDTRHNLYHKCYKEIRTFEENLKLRPSEIEENHWKWKNQRLVTFYIQHHILIYIYSKKCKKDEVDKEQGRPVDRGELFIITYKKKMVHISIPMRVLLEAIANVERPDESSKHLSQNDSLAQVLEKEQLGRVCVLGTGPCPTQEFGNVAGQPSGSGEPSKEYERRIAKLTVKIEEEQAKRQSIEKVLGYIIQQQGGNLPPDIAVEQDYLGSTPTSLHARPSSSGNHDRQQK</sequence>
<keyword evidence="4" id="KW-1185">Reference proteome</keyword>
<dbReference type="Proteomes" id="UP000289738">
    <property type="component" value="Chromosome A10"/>
</dbReference>
<evidence type="ECO:0000313" key="4">
    <source>
        <dbReference type="Proteomes" id="UP000289738"/>
    </source>
</evidence>
<organism evidence="3 4">
    <name type="scientific">Arachis hypogaea</name>
    <name type="common">Peanut</name>
    <dbReference type="NCBI Taxonomy" id="3818"/>
    <lineage>
        <taxon>Eukaryota</taxon>
        <taxon>Viridiplantae</taxon>
        <taxon>Streptophyta</taxon>
        <taxon>Embryophyta</taxon>
        <taxon>Tracheophyta</taxon>
        <taxon>Spermatophyta</taxon>
        <taxon>Magnoliopsida</taxon>
        <taxon>eudicotyledons</taxon>
        <taxon>Gunneridae</taxon>
        <taxon>Pentapetalae</taxon>
        <taxon>rosids</taxon>
        <taxon>fabids</taxon>
        <taxon>Fabales</taxon>
        <taxon>Fabaceae</taxon>
        <taxon>Papilionoideae</taxon>
        <taxon>50 kb inversion clade</taxon>
        <taxon>dalbergioids sensu lato</taxon>
        <taxon>Dalbergieae</taxon>
        <taxon>Pterocarpus clade</taxon>
        <taxon>Arachis</taxon>
    </lineage>
</organism>
<dbReference type="AlphaFoldDB" id="A0A445B689"/>